<reference evidence="3" key="1">
    <citation type="submission" date="2021-01" db="EMBL/GenBank/DDBJ databases">
        <title>Chromosome-level genome assembly of a human fungal pathogen reveals clustering of transcriptionally co-regulated genes.</title>
        <authorList>
            <person name="Voorhies M."/>
            <person name="Cohen S."/>
            <person name="Shea T.P."/>
            <person name="Petrus S."/>
            <person name="Munoz J.F."/>
            <person name="Poplawski S."/>
            <person name="Goldman W.E."/>
            <person name="Michael T."/>
            <person name="Cuomo C.A."/>
            <person name="Sil A."/>
            <person name="Beyhan S."/>
        </authorList>
    </citation>
    <scope>NUCLEOTIDE SEQUENCE</scope>
    <source>
        <strain evidence="3">WU24</strain>
    </source>
</reference>
<dbReference type="VEuPathDB" id="FungiDB:I7I51_05304"/>
<evidence type="ECO:0000256" key="2">
    <source>
        <dbReference type="SAM" id="SignalP"/>
    </source>
</evidence>
<evidence type="ECO:0008006" key="5">
    <source>
        <dbReference type="Google" id="ProtNLM"/>
    </source>
</evidence>
<dbReference type="AlphaFoldDB" id="A0A8A1M7A6"/>
<sequence>MIKVAVLLLMTTLRMKMSLIGGWLEVQKCQREGKQEKKETEKERLEKYAIYIAKKVDGESLWSRVCVQVTTKRRGIKIGGTKGEAENPAGNQIRTAQRNPWMPGSGRGEGTQVEGDVRVNVGIVASFKGATKIMTPSENPGQRKGKNNTVGKEYSHKK</sequence>
<feature type="chain" id="PRO_5034495395" description="Secreted protein" evidence="2">
    <location>
        <begin position="19"/>
        <end position="158"/>
    </location>
</feature>
<dbReference type="EMBL" id="CP069110">
    <property type="protein sequence ID" value="QSS60504.1"/>
    <property type="molecule type" value="Genomic_DNA"/>
</dbReference>
<gene>
    <name evidence="3" type="ORF">I7I51_05304</name>
</gene>
<feature type="compositionally biased region" description="Polar residues" evidence="1">
    <location>
        <begin position="89"/>
        <end position="98"/>
    </location>
</feature>
<protein>
    <recommendedName>
        <fullName evidence="5">Secreted protein</fullName>
    </recommendedName>
</protein>
<feature type="region of interest" description="Disordered" evidence="1">
    <location>
        <begin position="130"/>
        <end position="158"/>
    </location>
</feature>
<evidence type="ECO:0000256" key="1">
    <source>
        <dbReference type="SAM" id="MobiDB-lite"/>
    </source>
</evidence>
<accession>A0A8A1M7A6</accession>
<dbReference type="Proteomes" id="UP000663671">
    <property type="component" value="Chromosome 4"/>
</dbReference>
<keyword evidence="2" id="KW-0732">Signal</keyword>
<organism evidence="3 4">
    <name type="scientific">Ajellomyces capsulatus</name>
    <name type="common">Darling's disease fungus</name>
    <name type="synonym">Histoplasma capsulatum</name>
    <dbReference type="NCBI Taxonomy" id="5037"/>
    <lineage>
        <taxon>Eukaryota</taxon>
        <taxon>Fungi</taxon>
        <taxon>Dikarya</taxon>
        <taxon>Ascomycota</taxon>
        <taxon>Pezizomycotina</taxon>
        <taxon>Eurotiomycetes</taxon>
        <taxon>Eurotiomycetidae</taxon>
        <taxon>Onygenales</taxon>
        <taxon>Ajellomycetaceae</taxon>
        <taxon>Histoplasma</taxon>
    </lineage>
</organism>
<evidence type="ECO:0000313" key="3">
    <source>
        <dbReference type="EMBL" id="QSS60504.1"/>
    </source>
</evidence>
<feature type="signal peptide" evidence="2">
    <location>
        <begin position="1"/>
        <end position="18"/>
    </location>
</feature>
<proteinExistence type="predicted"/>
<feature type="region of interest" description="Disordered" evidence="1">
    <location>
        <begin position="78"/>
        <end position="114"/>
    </location>
</feature>
<evidence type="ECO:0000313" key="4">
    <source>
        <dbReference type="Proteomes" id="UP000663671"/>
    </source>
</evidence>
<name>A0A8A1M7A6_AJECA</name>